<dbReference type="Proteomes" id="UP000176944">
    <property type="component" value="Chromosome"/>
</dbReference>
<sequence length="125" mass="14219">MKGKILNSLVIIGVSIILLLGIVTTAVGQYNSQSVNDSTIKGNNKNCKATNQVPVRRKKINDTNNSLYEFYDCMNPGEELENQGFFTDTHNTFMQYKVDGNYGFFINKEYLECSDQAKTFITRQR</sequence>
<dbReference type="EMBL" id="CP017708">
    <property type="protein sequence ID" value="AOY80270.1"/>
    <property type="molecule type" value="Genomic_DNA"/>
</dbReference>
<proteinExistence type="predicted"/>
<evidence type="ECO:0000313" key="2">
    <source>
        <dbReference type="Proteomes" id="UP000176944"/>
    </source>
</evidence>
<evidence type="ECO:0000313" key="1">
    <source>
        <dbReference type="EMBL" id="AOY80270.1"/>
    </source>
</evidence>
<dbReference type="AlphaFoldDB" id="A0A1D9FYM7"/>
<gene>
    <name evidence="1" type="ORF">BJP36_10405</name>
</gene>
<protein>
    <submittedName>
        <fullName evidence="1">Uncharacterized protein</fullName>
    </submittedName>
</protein>
<accession>A0A1D9FYM7</accession>
<reference evidence="2" key="1">
    <citation type="submission" date="2016-10" db="EMBL/GenBank/DDBJ databases">
        <title>Comparative genomics uncovers the prolific and rare metabolic potential of the cyanobacterial genus Moorea.</title>
        <authorList>
            <person name="Leao T."/>
            <person name="Castelao G."/>
            <person name="Korobeynikov A."/>
            <person name="Monroe E.A."/>
            <person name="Podell S."/>
            <person name="Glukhov E."/>
            <person name="Allen E."/>
            <person name="Gerwick W.H."/>
            <person name="Gerwick L."/>
        </authorList>
    </citation>
    <scope>NUCLEOTIDE SEQUENCE [LARGE SCALE GENOMIC DNA]</scope>
    <source>
        <strain evidence="2">JHB</strain>
    </source>
</reference>
<name>A0A1D9FYM7_MOOP1</name>
<organism evidence="1 2">
    <name type="scientific">Moorena producens (strain JHB)</name>
    <dbReference type="NCBI Taxonomy" id="1454205"/>
    <lineage>
        <taxon>Bacteria</taxon>
        <taxon>Bacillati</taxon>
        <taxon>Cyanobacteriota</taxon>
        <taxon>Cyanophyceae</taxon>
        <taxon>Coleofasciculales</taxon>
        <taxon>Coleofasciculaceae</taxon>
        <taxon>Moorena</taxon>
    </lineage>
</organism>